<dbReference type="Proteomes" id="UP000305948">
    <property type="component" value="Unassembled WGS sequence"/>
</dbReference>
<reference evidence="2 3" key="1">
    <citation type="journal article" date="2019" name="Nat. Ecol. Evol.">
        <title>Megaphylogeny resolves global patterns of mushroom evolution.</title>
        <authorList>
            <person name="Varga T."/>
            <person name="Krizsan K."/>
            <person name="Foldi C."/>
            <person name="Dima B."/>
            <person name="Sanchez-Garcia M."/>
            <person name="Sanchez-Ramirez S."/>
            <person name="Szollosi G.J."/>
            <person name="Szarkandi J.G."/>
            <person name="Papp V."/>
            <person name="Albert L."/>
            <person name="Andreopoulos W."/>
            <person name="Angelini C."/>
            <person name="Antonin V."/>
            <person name="Barry K.W."/>
            <person name="Bougher N.L."/>
            <person name="Buchanan P."/>
            <person name="Buyck B."/>
            <person name="Bense V."/>
            <person name="Catcheside P."/>
            <person name="Chovatia M."/>
            <person name="Cooper J."/>
            <person name="Damon W."/>
            <person name="Desjardin D."/>
            <person name="Finy P."/>
            <person name="Geml J."/>
            <person name="Haridas S."/>
            <person name="Hughes K."/>
            <person name="Justo A."/>
            <person name="Karasinski D."/>
            <person name="Kautmanova I."/>
            <person name="Kiss B."/>
            <person name="Kocsube S."/>
            <person name="Kotiranta H."/>
            <person name="LaButti K.M."/>
            <person name="Lechner B.E."/>
            <person name="Liimatainen K."/>
            <person name="Lipzen A."/>
            <person name="Lukacs Z."/>
            <person name="Mihaltcheva S."/>
            <person name="Morgado L.N."/>
            <person name="Niskanen T."/>
            <person name="Noordeloos M.E."/>
            <person name="Ohm R.A."/>
            <person name="Ortiz-Santana B."/>
            <person name="Ovrebo C."/>
            <person name="Racz N."/>
            <person name="Riley R."/>
            <person name="Savchenko A."/>
            <person name="Shiryaev A."/>
            <person name="Soop K."/>
            <person name="Spirin V."/>
            <person name="Szebenyi C."/>
            <person name="Tomsovsky M."/>
            <person name="Tulloss R.E."/>
            <person name="Uehling J."/>
            <person name="Grigoriev I.V."/>
            <person name="Vagvolgyi C."/>
            <person name="Papp T."/>
            <person name="Martin F.M."/>
            <person name="Miettinen O."/>
            <person name="Hibbett D.S."/>
            <person name="Nagy L.G."/>
        </authorList>
    </citation>
    <scope>NUCLEOTIDE SEQUENCE [LARGE SCALE GENOMIC DNA]</scope>
    <source>
        <strain evidence="2 3">OMC1185</strain>
    </source>
</reference>
<keyword evidence="3" id="KW-1185">Reference proteome</keyword>
<evidence type="ECO:0000313" key="2">
    <source>
        <dbReference type="EMBL" id="TFK54623.1"/>
    </source>
</evidence>
<name>A0A5C3NB92_9AGAM</name>
<protein>
    <submittedName>
        <fullName evidence="2">Uncharacterized protein</fullName>
    </submittedName>
</protein>
<organism evidence="2 3">
    <name type="scientific">Heliocybe sulcata</name>
    <dbReference type="NCBI Taxonomy" id="5364"/>
    <lineage>
        <taxon>Eukaryota</taxon>
        <taxon>Fungi</taxon>
        <taxon>Dikarya</taxon>
        <taxon>Basidiomycota</taxon>
        <taxon>Agaricomycotina</taxon>
        <taxon>Agaricomycetes</taxon>
        <taxon>Gloeophyllales</taxon>
        <taxon>Gloeophyllaceae</taxon>
        <taxon>Heliocybe</taxon>
    </lineage>
</organism>
<evidence type="ECO:0000313" key="3">
    <source>
        <dbReference type="Proteomes" id="UP000305948"/>
    </source>
</evidence>
<dbReference type="OrthoDB" id="3264586at2759"/>
<sequence>MPRKTANLTDEPKGKPMTRRNKTSTAAVTNDDEDIMHVEEAGDIEEDAGGDDSVGDMLTMLQELQKRKAAKSSTGSAVFQSQKKSMYAEARRNGDLVVQEGVAYIQQCKEQLKELKSQESSYDIVFPELMQMWKAHDEAVHSLLSLYPPFFDDLSQRRSEEIDAASSMLEAHEEERVKSRRRLMKKAKARLDEGLENQKIATDASALIKHYKSLLRS</sequence>
<proteinExistence type="predicted"/>
<evidence type="ECO:0000256" key="1">
    <source>
        <dbReference type="SAM" id="MobiDB-lite"/>
    </source>
</evidence>
<gene>
    <name evidence="2" type="ORF">OE88DRAFT_1653027</name>
</gene>
<dbReference type="EMBL" id="ML213505">
    <property type="protein sequence ID" value="TFK54623.1"/>
    <property type="molecule type" value="Genomic_DNA"/>
</dbReference>
<accession>A0A5C3NB92</accession>
<dbReference type="AlphaFoldDB" id="A0A5C3NB92"/>
<feature type="region of interest" description="Disordered" evidence="1">
    <location>
        <begin position="1"/>
        <end position="35"/>
    </location>
</feature>